<reference evidence="4 5" key="1">
    <citation type="submission" date="2020-08" db="EMBL/GenBank/DDBJ databases">
        <title>Winkia gen. nov., sp. nov., isolated from faeces of the Anser albifrons in China.</title>
        <authorList>
            <person name="Liu Q."/>
        </authorList>
    </citation>
    <scope>NUCLEOTIDE SEQUENCE [LARGE SCALE GENOMIC DNA]</scope>
    <source>
        <strain evidence="4 5">C62</strain>
    </source>
</reference>
<sequence length="585" mass="59581">MARGCLRKLGRMCAAGVAVGAVAIGTIGSAATPSVAADPQCEGITVIESGHVDAFKATAASGSVTLELGWDNSGDSRTRYEPGHTVIDVPQAAWADNAKAVIGHPAYVLPQVQEANIPWVGWDLMELAQGKFRSADIVLDEVSGPGALRLFIGGNLGEAPRPLAKGKAADDYVVRGGDRLVDGPPLTHKHFYWAFDKAGIYTVSAHIEAHGDAGTTSSARQSYTFAVGGHTGEACQVAKGEKAPSSTPEAGDTTPPPAEHITANTAPAHPDETPAGAPATSPAPAGAGQAAPAPAAPAASTEVCLPKEVTRKVSAEEAEKHRGGGSASRIAVFESGNLGTVVGNVWFTKVGDTHQLPLHTHVHPNWIFPAAGTYRVTLSQSVPLKNGQVVSGKTTLTFIAGGSGTANDGHFDLGAELRGNTLQPMLKDDRKSPPTWVNPESVTFGVGEAGKTAVPAQLGTLGISGTVYMIGSTQKAGVPWVGANTQNESLLAQAAGPVTWKLEDVQGPAGAAGAGGARVTKNADGTYTLTEIAGRTPSGQPCTLHGGLASTGASPLTPAIALFGVALILAGFGGLALRAQLRARK</sequence>
<proteinExistence type="predicted"/>
<dbReference type="Proteomes" id="UP000627538">
    <property type="component" value="Unassembled WGS sequence"/>
</dbReference>
<dbReference type="AlphaFoldDB" id="A0A8I0KNV0"/>
<feature type="compositionally biased region" description="Low complexity" evidence="1">
    <location>
        <begin position="273"/>
        <end position="301"/>
    </location>
</feature>
<dbReference type="NCBIfam" id="TIGR03769">
    <property type="entry name" value="P_ac_wall_RPT"/>
    <property type="match status" value="2"/>
</dbReference>
<protein>
    <submittedName>
        <fullName evidence="4">TIGR03769 domain-containing protein</fullName>
    </submittedName>
</protein>
<keyword evidence="2" id="KW-1133">Transmembrane helix</keyword>
<organism evidence="4 5">
    <name type="scientific">Nanchangia anserum</name>
    <dbReference type="NCBI Taxonomy" id="2692125"/>
    <lineage>
        <taxon>Bacteria</taxon>
        <taxon>Bacillati</taxon>
        <taxon>Actinomycetota</taxon>
        <taxon>Actinomycetes</taxon>
        <taxon>Actinomycetales</taxon>
        <taxon>Actinomycetaceae</taxon>
        <taxon>Nanchangia</taxon>
    </lineage>
</organism>
<gene>
    <name evidence="4" type="ORF">H8R10_05485</name>
</gene>
<keyword evidence="2" id="KW-0472">Membrane</keyword>
<evidence type="ECO:0000256" key="1">
    <source>
        <dbReference type="SAM" id="MobiDB-lite"/>
    </source>
</evidence>
<dbReference type="NCBIfam" id="NF038134">
    <property type="entry name" value="choice_anch_M"/>
    <property type="match status" value="2"/>
</dbReference>
<feature type="chain" id="PRO_5034324148" evidence="3">
    <location>
        <begin position="37"/>
        <end position="585"/>
    </location>
</feature>
<dbReference type="EMBL" id="JACRUO010000001">
    <property type="protein sequence ID" value="MBD3689676.1"/>
    <property type="molecule type" value="Genomic_DNA"/>
</dbReference>
<evidence type="ECO:0000256" key="2">
    <source>
        <dbReference type="SAM" id="Phobius"/>
    </source>
</evidence>
<accession>A0A8I0KNV0</accession>
<comment type="caution">
    <text evidence="4">The sequence shown here is derived from an EMBL/GenBank/DDBJ whole genome shotgun (WGS) entry which is preliminary data.</text>
</comment>
<feature type="region of interest" description="Disordered" evidence="1">
    <location>
        <begin position="236"/>
        <end position="302"/>
    </location>
</feature>
<evidence type="ECO:0000256" key="3">
    <source>
        <dbReference type="SAM" id="SignalP"/>
    </source>
</evidence>
<keyword evidence="2" id="KW-0812">Transmembrane</keyword>
<keyword evidence="5" id="KW-1185">Reference proteome</keyword>
<dbReference type="RefSeq" id="WP_191071706.1">
    <property type="nucleotide sequence ID" value="NZ_CP060506.1"/>
</dbReference>
<feature type="signal peptide" evidence="3">
    <location>
        <begin position="1"/>
        <end position="36"/>
    </location>
</feature>
<evidence type="ECO:0000313" key="5">
    <source>
        <dbReference type="Proteomes" id="UP000627538"/>
    </source>
</evidence>
<dbReference type="InterPro" id="IPR022435">
    <property type="entry name" value="Surface-anchored_actinobac"/>
</dbReference>
<keyword evidence="3" id="KW-0732">Signal</keyword>
<name>A0A8I0KNV0_9ACTO</name>
<feature type="transmembrane region" description="Helical" evidence="2">
    <location>
        <begin position="559"/>
        <end position="577"/>
    </location>
</feature>
<evidence type="ECO:0000313" key="4">
    <source>
        <dbReference type="EMBL" id="MBD3689676.1"/>
    </source>
</evidence>